<keyword evidence="2" id="KW-1185">Reference proteome</keyword>
<evidence type="ECO:0000313" key="2">
    <source>
        <dbReference type="Proteomes" id="UP001595704"/>
    </source>
</evidence>
<protein>
    <submittedName>
        <fullName evidence="1">Uncharacterized protein</fullName>
    </submittedName>
</protein>
<dbReference type="EMBL" id="JBHRYC010000023">
    <property type="protein sequence ID" value="MFC3636278.1"/>
    <property type="molecule type" value="Genomic_DNA"/>
</dbReference>
<comment type="caution">
    <text evidence="1">The sequence shown here is derived from an EMBL/GenBank/DDBJ whole genome shotgun (WGS) entry which is preliminary data.</text>
</comment>
<proteinExistence type="predicted"/>
<reference evidence="2" key="1">
    <citation type="journal article" date="2019" name="Int. J. Syst. Evol. Microbiol.">
        <title>The Global Catalogue of Microorganisms (GCM) 10K type strain sequencing project: providing services to taxonomists for standard genome sequencing and annotation.</title>
        <authorList>
            <consortium name="The Broad Institute Genomics Platform"/>
            <consortium name="The Broad Institute Genome Sequencing Center for Infectious Disease"/>
            <person name="Wu L."/>
            <person name="Ma J."/>
        </authorList>
    </citation>
    <scope>NUCLEOTIDE SEQUENCE [LARGE SCALE GENOMIC DNA]</scope>
    <source>
        <strain evidence="2">KCTC 42282</strain>
    </source>
</reference>
<organism evidence="1 2">
    <name type="scientific">Camelimonas fluminis</name>
    <dbReference type="NCBI Taxonomy" id="1576911"/>
    <lineage>
        <taxon>Bacteria</taxon>
        <taxon>Pseudomonadati</taxon>
        <taxon>Pseudomonadota</taxon>
        <taxon>Alphaproteobacteria</taxon>
        <taxon>Hyphomicrobiales</taxon>
        <taxon>Chelatococcaceae</taxon>
        <taxon>Camelimonas</taxon>
    </lineage>
</organism>
<dbReference type="Proteomes" id="UP001595704">
    <property type="component" value="Unassembled WGS sequence"/>
</dbReference>
<name>A0ABV7UCL1_9HYPH</name>
<accession>A0ABV7UCL1</accession>
<evidence type="ECO:0000313" key="1">
    <source>
        <dbReference type="EMBL" id="MFC3636278.1"/>
    </source>
</evidence>
<dbReference type="RefSeq" id="WP_191317621.1">
    <property type="nucleotide sequence ID" value="NZ_BNCG01000001.1"/>
</dbReference>
<sequence>MIVRPGRDPGVAQTTRNPPLFAAGFWFVNAGVAAAQAFPVKPVYRKRSMSLIWRIFSRKVGVNLPESAIVDEFNLCIHRHIMRWAKVKFINSITKSTSC</sequence>
<gene>
    <name evidence="1" type="ORF">ACFONL_02610</name>
</gene>